<feature type="binding site" evidence="9">
    <location>
        <position position="4"/>
    </location>
    <ligand>
        <name>Zn(2+)</name>
        <dbReference type="ChEBI" id="CHEBI:29105"/>
    </ligand>
</feature>
<evidence type="ECO:0000313" key="12">
    <source>
        <dbReference type="Proteomes" id="UP000295132"/>
    </source>
</evidence>
<dbReference type="InterPro" id="IPR011257">
    <property type="entry name" value="DNA_glycosylase"/>
</dbReference>
<dbReference type="PANTHER" id="PTHR30037:SF4">
    <property type="entry name" value="DNA-3-METHYLADENINE GLYCOSYLASE I"/>
    <property type="match status" value="1"/>
</dbReference>
<keyword evidence="13" id="KW-1185">Reference proteome</keyword>
<accession>A0A4R5VXI5</accession>
<keyword evidence="4 9" id="KW-0862">Zinc</keyword>
<feature type="binding site" evidence="9">
    <location>
        <position position="179"/>
    </location>
    <ligand>
        <name>Zn(2+)</name>
        <dbReference type="ChEBI" id="CHEBI:29105"/>
    </ligand>
</feature>
<dbReference type="EMBL" id="JAVGVR010000001">
    <property type="protein sequence ID" value="MDQ6597453.1"/>
    <property type="molecule type" value="Genomic_DNA"/>
</dbReference>
<keyword evidence="5" id="KW-0234">DNA repair</keyword>
<dbReference type="Proteomes" id="UP001178888">
    <property type="component" value="Unassembled WGS sequence"/>
</dbReference>
<dbReference type="GO" id="GO:0046872">
    <property type="term" value="F:metal ion binding"/>
    <property type="evidence" value="ECO:0007669"/>
    <property type="project" value="UniProtKB-KW"/>
</dbReference>
<comment type="function">
    <text evidence="7">Hydrolysis of the deoxyribose N-glycosidic bond to excise 3-methyladenine from the damaged DNA polymer formed by alkylation lesions.</text>
</comment>
<proteinExistence type="predicted"/>
<feature type="binding site" evidence="9">
    <location>
        <position position="175"/>
    </location>
    <ligand>
        <name>Zn(2+)</name>
        <dbReference type="ChEBI" id="CHEBI:29105"/>
    </ligand>
</feature>
<evidence type="ECO:0000256" key="8">
    <source>
        <dbReference type="ARBA" id="ARBA00066766"/>
    </source>
</evidence>
<dbReference type="EC" id="3.2.2.20" evidence="8"/>
<dbReference type="InterPro" id="IPR004597">
    <property type="entry name" value="Tag"/>
</dbReference>
<dbReference type="PANTHER" id="PTHR30037">
    <property type="entry name" value="DNA-3-METHYLADENINE GLYCOSYLASE 1"/>
    <property type="match status" value="1"/>
</dbReference>
<keyword evidence="10" id="KW-0326">Glycosidase</keyword>
<comment type="caution">
    <text evidence="11">The sequence shown here is derived from an EMBL/GenBank/DDBJ whole genome shotgun (WGS) entry which is preliminary data.</text>
</comment>
<dbReference type="EMBL" id="SMYO01000003">
    <property type="protein sequence ID" value="TDK63121.1"/>
    <property type="molecule type" value="Genomic_DNA"/>
</dbReference>
<evidence type="ECO:0000256" key="4">
    <source>
        <dbReference type="ARBA" id="ARBA00022833"/>
    </source>
</evidence>
<dbReference type="InterPro" id="IPR052891">
    <property type="entry name" value="DNA-3mA_glycosylase"/>
</dbReference>
<keyword evidence="3 10" id="KW-0378">Hydrolase</keyword>
<evidence type="ECO:0000313" key="10">
    <source>
        <dbReference type="EMBL" id="MDQ6597453.1"/>
    </source>
</evidence>
<evidence type="ECO:0000256" key="2">
    <source>
        <dbReference type="ARBA" id="ARBA00022763"/>
    </source>
</evidence>
<dbReference type="GO" id="GO:0006284">
    <property type="term" value="P:base-excision repair"/>
    <property type="evidence" value="ECO:0007669"/>
    <property type="project" value="InterPro"/>
</dbReference>
<dbReference type="Pfam" id="PF03352">
    <property type="entry name" value="Adenine_glyco"/>
    <property type="match status" value="1"/>
</dbReference>
<dbReference type="Proteomes" id="UP000295132">
    <property type="component" value="Unassembled WGS sequence"/>
</dbReference>
<evidence type="ECO:0000256" key="7">
    <source>
        <dbReference type="ARBA" id="ARBA00057608"/>
    </source>
</evidence>
<organism evidence="11 12">
    <name type="scientific">Bacillus salipaludis</name>
    <dbReference type="NCBI Taxonomy" id="2547811"/>
    <lineage>
        <taxon>Bacteria</taxon>
        <taxon>Bacillati</taxon>
        <taxon>Bacillota</taxon>
        <taxon>Bacilli</taxon>
        <taxon>Bacillales</taxon>
        <taxon>Bacillaceae</taxon>
        <taxon>Bacillus</taxon>
    </lineage>
</organism>
<evidence type="ECO:0000256" key="1">
    <source>
        <dbReference type="ARBA" id="ARBA00022723"/>
    </source>
</evidence>
<keyword evidence="2" id="KW-0227">DNA damage</keyword>
<evidence type="ECO:0000313" key="13">
    <source>
        <dbReference type="Proteomes" id="UP001178888"/>
    </source>
</evidence>
<dbReference type="GO" id="GO:0008725">
    <property type="term" value="F:DNA-3-methyladenine glycosylase activity"/>
    <property type="evidence" value="ECO:0007669"/>
    <property type="project" value="UniProtKB-EC"/>
</dbReference>
<protein>
    <recommendedName>
        <fullName evidence="8">DNA-3-methyladenine glycosylase I</fullName>
        <ecNumber evidence="8">3.2.2.20</ecNumber>
    </recommendedName>
</protein>
<feature type="binding site" evidence="9">
    <location>
        <position position="17"/>
    </location>
    <ligand>
        <name>Zn(2+)</name>
        <dbReference type="ChEBI" id="CHEBI:29105"/>
    </ligand>
</feature>
<dbReference type="Gene3D" id="1.10.340.30">
    <property type="entry name" value="Hypothetical protein, domain 2"/>
    <property type="match status" value="1"/>
</dbReference>
<reference evidence="10" key="2">
    <citation type="submission" date="2023-08" db="EMBL/GenBank/DDBJ databases">
        <title>Nitrogen cycling bacteria in agricultural field soils.</title>
        <authorList>
            <person name="Jang J."/>
        </authorList>
    </citation>
    <scope>NUCLEOTIDE SEQUENCE</scope>
    <source>
        <strain evidence="10">PS3-36</strain>
    </source>
</reference>
<evidence type="ECO:0000256" key="6">
    <source>
        <dbReference type="ARBA" id="ARBA00052558"/>
    </source>
</evidence>
<gene>
    <name evidence="11" type="ORF">E2K98_06610</name>
    <name evidence="10" type="ORF">RCG21_13980</name>
</gene>
<dbReference type="SUPFAM" id="SSF48150">
    <property type="entry name" value="DNA-glycosylase"/>
    <property type="match status" value="1"/>
</dbReference>
<dbReference type="NCBIfam" id="TIGR00624">
    <property type="entry name" value="tag"/>
    <property type="match status" value="1"/>
</dbReference>
<dbReference type="InterPro" id="IPR005019">
    <property type="entry name" value="Adenine_glyco"/>
</dbReference>
<sequence>MNRCGWVNQDPLYIDYHDHEWGVPVYDDRQLFEYLNLEGAQAGLSWYTILKKRANYRKAFDNFEAEKIVDYNDRKIDELLNNEGIVRNKLKIRAVITNAKAFLNVVEEFGSFSAYIWSFVDGKPIQNHFKDLSEVPATTEISDRLSKDLKKRGFKFVGSTICYAFMQAVGMVNDHVMKCDCYKKITHETQKGTGEI</sequence>
<evidence type="ECO:0000256" key="5">
    <source>
        <dbReference type="ARBA" id="ARBA00023204"/>
    </source>
</evidence>
<dbReference type="RefSeq" id="WP_133333463.1">
    <property type="nucleotide sequence ID" value="NZ_JAVGVR010000001.1"/>
</dbReference>
<dbReference type="AlphaFoldDB" id="A0A4R5VXI5"/>
<keyword evidence="1 9" id="KW-0479">Metal-binding</keyword>
<name>A0A4R5VXI5_9BACI</name>
<evidence type="ECO:0000256" key="9">
    <source>
        <dbReference type="PIRSR" id="PIRSR604597-1"/>
    </source>
</evidence>
<evidence type="ECO:0000313" key="11">
    <source>
        <dbReference type="EMBL" id="TDK63121.1"/>
    </source>
</evidence>
<reference evidence="11 12" key="1">
    <citation type="submission" date="2019-03" db="EMBL/GenBank/DDBJ databases">
        <title>Bacillus niacini sp. nov. a Nicotinate-Metabolizing Mesophile Isolated from Soil.</title>
        <authorList>
            <person name="Zhang G."/>
        </authorList>
    </citation>
    <scope>NUCLEOTIDE SEQUENCE [LARGE SCALE GENOMIC DNA]</scope>
    <source>
        <strain evidence="11 12">WN066</strain>
    </source>
</reference>
<evidence type="ECO:0000256" key="3">
    <source>
        <dbReference type="ARBA" id="ARBA00022801"/>
    </source>
</evidence>
<dbReference type="FunFam" id="1.10.340.30:FF:000009">
    <property type="entry name" value="DNA-3-methyladenine glycosylase I"/>
    <property type="match status" value="1"/>
</dbReference>
<comment type="catalytic activity">
    <reaction evidence="6">
        <text>Hydrolysis of alkylated DNA, releasing 3-methyladenine.</text>
        <dbReference type="EC" id="3.2.2.20"/>
    </reaction>
</comment>